<dbReference type="EMBL" id="CALNXI010003607">
    <property type="protein sequence ID" value="CAH3193814.1"/>
    <property type="molecule type" value="Genomic_DNA"/>
</dbReference>
<gene>
    <name evidence="1" type="ORF">PEVE_00026594</name>
</gene>
<sequence>YNITGFKFQLAEGTQLANYKGGQGFALGKTENKSSKWPEQYSNPGLLDLKSDTLTTRPGCLLIGLERAVIFRIDEAHKNKLDKQDLLPPF</sequence>
<dbReference type="Proteomes" id="UP001159427">
    <property type="component" value="Unassembled WGS sequence"/>
</dbReference>
<reference evidence="1 2" key="1">
    <citation type="submission" date="2022-05" db="EMBL/GenBank/DDBJ databases">
        <authorList>
            <consortium name="Genoscope - CEA"/>
            <person name="William W."/>
        </authorList>
    </citation>
    <scope>NUCLEOTIDE SEQUENCE [LARGE SCALE GENOMIC DNA]</scope>
</reference>
<name>A0ABN8SVM2_9CNID</name>
<organism evidence="1 2">
    <name type="scientific">Porites evermanni</name>
    <dbReference type="NCBI Taxonomy" id="104178"/>
    <lineage>
        <taxon>Eukaryota</taxon>
        <taxon>Metazoa</taxon>
        <taxon>Cnidaria</taxon>
        <taxon>Anthozoa</taxon>
        <taxon>Hexacorallia</taxon>
        <taxon>Scleractinia</taxon>
        <taxon>Fungiina</taxon>
        <taxon>Poritidae</taxon>
        <taxon>Porites</taxon>
    </lineage>
</organism>
<protein>
    <submittedName>
        <fullName evidence="1">Uncharacterized protein</fullName>
    </submittedName>
</protein>
<keyword evidence="2" id="KW-1185">Reference proteome</keyword>
<comment type="caution">
    <text evidence="1">The sequence shown here is derived from an EMBL/GenBank/DDBJ whole genome shotgun (WGS) entry which is preliminary data.</text>
</comment>
<proteinExistence type="predicted"/>
<evidence type="ECO:0000313" key="2">
    <source>
        <dbReference type="Proteomes" id="UP001159427"/>
    </source>
</evidence>
<feature type="non-terminal residue" evidence="1">
    <location>
        <position position="1"/>
    </location>
</feature>
<evidence type="ECO:0000313" key="1">
    <source>
        <dbReference type="EMBL" id="CAH3193814.1"/>
    </source>
</evidence>
<accession>A0ABN8SVM2</accession>